<dbReference type="Proteomes" id="UP000198211">
    <property type="component" value="Unassembled WGS sequence"/>
</dbReference>
<accession>A0A225V0F9</accession>
<comment type="caution">
    <text evidence="2">The sequence shown here is derived from an EMBL/GenBank/DDBJ whole genome shotgun (WGS) entry which is preliminary data.</text>
</comment>
<dbReference type="InterPro" id="IPR051320">
    <property type="entry name" value="Viral_Replic_Matur_Polypro"/>
</dbReference>
<dbReference type="PANTHER" id="PTHR33064">
    <property type="entry name" value="POL PROTEIN"/>
    <property type="match status" value="1"/>
</dbReference>
<evidence type="ECO:0000313" key="2">
    <source>
        <dbReference type="EMBL" id="OWY99305.1"/>
    </source>
</evidence>
<dbReference type="EMBL" id="NBNE01008608">
    <property type="protein sequence ID" value="OWY99305.1"/>
    <property type="molecule type" value="Genomic_DNA"/>
</dbReference>
<dbReference type="AlphaFoldDB" id="A0A225V0F9"/>
<evidence type="ECO:0000259" key="1">
    <source>
        <dbReference type="PROSITE" id="PS50878"/>
    </source>
</evidence>
<dbReference type="InterPro" id="IPR043502">
    <property type="entry name" value="DNA/RNA_pol_sf"/>
</dbReference>
<keyword evidence="3" id="KW-1185">Reference proteome</keyword>
<dbReference type="Pfam" id="PF00078">
    <property type="entry name" value="RVT_1"/>
    <property type="match status" value="1"/>
</dbReference>
<dbReference type="InterPro" id="IPR000477">
    <property type="entry name" value="RT_dom"/>
</dbReference>
<organism evidence="2 3">
    <name type="scientific">Phytophthora megakarya</name>
    <dbReference type="NCBI Taxonomy" id="4795"/>
    <lineage>
        <taxon>Eukaryota</taxon>
        <taxon>Sar</taxon>
        <taxon>Stramenopiles</taxon>
        <taxon>Oomycota</taxon>
        <taxon>Peronosporomycetes</taxon>
        <taxon>Peronosporales</taxon>
        <taxon>Peronosporaceae</taxon>
        <taxon>Phytophthora</taxon>
    </lineage>
</organism>
<dbReference type="SUPFAM" id="SSF56672">
    <property type="entry name" value="DNA/RNA polymerases"/>
    <property type="match status" value="1"/>
</dbReference>
<dbReference type="Gene3D" id="3.30.70.270">
    <property type="match status" value="1"/>
</dbReference>
<name>A0A225V0F9_9STRA</name>
<dbReference type="Gene3D" id="3.10.10.10">
    <property type="entry name" value="HIV Type 1 Reverse Transcriptase, subunit A, domain 1"/>
    <property type="match status" value="1"/>
</dbReference>
<dbReference type="PROSITE" id="PS50878">
    <property type="entry name" value="RT_POL"/>
    <property type="match status" value="1"/>
</dbReference>
<proteinExistence type="predicted"/>
<dbReference type="InterPro" id="IPR043128">
    <property type="entry name" value="Rev_trsase/Diguanyl_cyclase"/>
</dbReference>
<gene>
    <name evidence="2" type="ORF">PHMEG_00029711</name>
</gene>
<evidence type="ECO:0000313" key="3">
    <source>
        <dbReference type="Proteomes" id="UP000198211"/>
    </source>
</evidence>
<sequence>MTVPLAGSAQDVGDSAEEANGAYGFADFDMPKRFWQLPLHPDSQEIMRFVATDTVYTPNRVSQGASDSATHFQNEMQRIHAKQLYQNLLVWIDDILVYSKDAHAFVGALRQFFKTCRLHRIKLSVSKSCLGRKEIRWCDRVFSGVGIRHYRGVASAVVSGNSGCSPAVLVW</sequence>
<protein>
    <recommendedName>
        <fullName evidence="1">Reverse transcriptase domain-containing protein</fullName>
    </recommendedName>
</protein>
<dbReference type="OrthoDB" id="165683at2759"/>
<reference evidence="3" key="1">
    <citation type="submission" date="2017-03" db="EMBL/GenBank/DDBJ databases">
        <title>Phytopthora megakarya and P. palmivora, two closely related causual agents of cacao black pod achieved similar genome size and gene model numbers by different mechanisms.</title>
        <authorList>
            <person name="Ali S."/>
            <person name="Shao J."/>
            <person name="Larry D.J."/>
            <person name="Kronmiller B."/>
            <person name="Shen D."/>
            <person name="Strem M.D."/>
            <person name="Melnick R.L."/>
            <person name="Guiltinan M.J."/>
            <person name="Tyler B.M."/>
            <person name="Meinhardt L.W."/>
            <person name="Bailey B.A."/>
        </authorList>
    </citation>
    <scope>NUCLEOTIDE SEQUENCE [LARGE SCALE GENOMIC DNA]</scope>
    <source>
        <strain evidence="3">zdho120</strain>
    </source>
</reference>
<dbReference type="PANTHER" id="PTHR33064:SF37">
    <property type="entry name" value="RIBONUCLEASE H"/>
    <property type="match status" value="1"/>
</dbReference>
<feature type="domain" description="Reverse transcriptase" evidence="1">
    <location>
        <begin position="1"/>
        <end position="142"/>
    </location>
</feature>